<keyword evidence="2" id="KW-1185">Reference proteome</keyword>
<dbReference type="EMBL" id="BGPR01001494">
    <property type="protein sequence ID" value="GBM55286.1"/>
    <property type="molecule type" value="Genomic_DNA"/>
</dbReference>
<dbReference type="Proteomes" id="UP000499080">
    <property type="component" value="Unassembled WGS sequence"/>
</dbReference>
<comment type="caution">
    <text evidence="1">The sequence shown here is derived from an EMBL/GenBank/DDBJ whole genome shotgun (WGS) entry which is preliminary data.</text>
</comment>
<dbReference type="OrthoDB" id="6471058at2759"/>
<organism evidence="1 2">
    <name type="scientific">Araneus ventricosus</name>
    <name type="common">Orbweaver spider</name>
    <name type="synonym">Epeira ventricosa</name>
    <dbReference type="NCBI Taxonomy" id="182803"/>
    <lineage>
        <taxon>Eukaryota</taxon>
        <taxon>Metazoa</taxon>
        <taxon>Ecdysozoa</taxon>
        <taxon>Arthropoda</taxon>
        <taxon>Chelicerata</taxon>
        <taxon>Arachnida</taxon>
        <taxon>Araneae</taxon>
        <taxon>Araneomorphae</taxon>
        <taxon>Entelegynae</taxon>
        <taxon>Araneoidea</taxon>
        <taxon>Araneidae</taxon>
        <taxon>Araneus</taxon>
    </lineage>
</organism>
<name>A0A4Y2GRC0_ARAVE</name>
<accession>A0A4Y2GRC0</accession>
<sequence>MKRILKDLCIEAAPEWKKQVLSALFALRAIRHKSPEFIPSELVYGRNLRTLVTLLYEQCINPENEENNIEHVFQFANRLKRCKELTLDKMLQMQTKRKMSYDLKAIKREFSEGDLVLVVSTSNPNKLSVEWKESWGDRKEIIRNYLCCELRVKKDHNQVYHANMLKPYHK</sequence>
<gene>
    <name evidence="1" type="ORF">AVEN_272355_1</name>
</gene>
<protein>
    <submittedName>
        <fullName evidence="1">Uncharacterized protein</fullName>
    </submittedName>
</protein>
<evidence type="ECO:0000313" key="2">
    <source>
        <dbReference type="Proteomes" id="UP000499080"/>
    </source>
</evidence>
<dbReference type="AlphaFoldDB" id="A0A4Y2GRC0"/>
<reference evidence="1 2" key="1">
    <citation type="journal article" date="2019" name="Sci. Rep.">
        <title>Orb-weaving spider Araneus ventricosus genome elucidates the spidroin gene catalogue.</title>
        <authorList>
            <person name="Kono N."/>
            <person name="Nakamura H."/>
            <person name="Ohtoshi R."/>
            <person name="Moran D.A.P."/>
            <person name="Shinohara A."/>
            <person name="Yoshida Y."/>
            <person name="Fujiwara M."/>
            <person name="Mori M."/>
            <person name="Tomita M."/>
            <person name="Arakawa K."/>
        </authorList>
    </citation>
    <scope>NUCLEOTIDE SEQUENCE [LARGE SCALE GENOMIC DNA]</scope>
</reference>
<proteinExistence type="predicted"/>
<evidence type="ECO:0000313" key="1">
    <source>
        <dbReference type="EMBL" id="GBM55286.1"/>
    </source>
</evidence>